<gene>
    <name evidence="1" type="ORF">M9H77_33001</name>
</gene>
<accession>A0ACC0A6I6</accession>
<name>A0ACC0A6I6_CATRO</name>
<evidence type="ECO:0000313" key="2">
    <source>
        <dbReference type="Proteomes" id="UP001060085"/>
    </source>
</evidence>
<dbReference type="EMBL" id="CM044707">
    <property type="protein sequence ID" value="KAI5655814.1"/>
    <property type="molecule type" value="Genomic_DNA"/>
</dbReference>
<evidence type="ECO:0000313" key="1">
    <source>
        <dbReference type="EMBL" id="KAI5655814.1"/>
    </source>
</evidence>
<sequence>MSHLKREWKCPNPGLLKEFLILSLNKPLYRVLELGLFKGVHNEAVALPKYYKNQRWFWRTINMQHPKYSFNYLLLLLQLKNSLKIPYSNLQELLEKARMLKRNSRRPKPKMKSKEQSDESSSSDDIEFLEKKKSIREKEVLKGVQMIGALKSWSLLS</sequence>
<reference evidence="2" key="1">
    <citation type="journal article" date="2023" name="Nat. Plants">
        <title>Single-cell RNA sequencing provides a high-resolution roadmap for understanding the multicellular compartmentation of specialized metabolism.</title>
        <authorList>
            <person name="Sun S."/>
            <person name="Shen X."/>
            <person name="Li Y."/>
            <person name="Li Y."/>
            <person name="Wang S."/>
            <person name="Li R."/>
            <person name="Zhang H."/>
            <person name="Shen G."/>
            <person name="Guo B."/>
            <person name="Wei J."/>
            <person name="Xu J."/>
            <person name="St-Pierre B."/>
            <person name="Chen S."/>
            <person name="Sun C."/>
        </authorList>
    </citation>
    <scope>NUCLEOTIDE SEQUENCE [LARGE SCALE GENOMIC DNA]</scope>
</reference>
<keyword evidence="2" id="KW-1185">Reference proteome</keyword>
<protein>
    <submittedName>
        <fullName evidence="1">Uncharacterized protein</fullName>
    </submittedName>
</protein>
<dbReference type="Proteomes" id="UP001060085">
    <property type="component" value="Linkage Group LG07"/>
</dbReference>
<comment type="caution">
    <text evidence="1">The sequence shown here is derived from an EMBL/GenBank/DDBJ whole genome shotgun (WGS) entry which is preliminary data.</text>
</comment>
<organism evidence="1 2">
    <name type="scientific">Catharanthus roseus</name>
    <name type="common">Madagascar periwinkle</name>
    <name type="synonym">Vinca rosea</name>
    <dbReference type="NCBI Taxonomy" id="4058"/>
    <lineage>
        <taxon>Eukaryota</taxon>
        <taxon>Viridiplantae</taxon>
        <taxon>Streptophyta</taxon>
        <taxon>Embryophyta</taxon>
        <taxon>Tracheophyta</taxon>
        <taxon>Spermatophyta</taxon>
        <taxon>Magnoliopsida</taxon>
        <taxon>eudicotyledons</taxon>
        <taxon>Gunneridae</taxon>
        <taxon>Pentapetalae</taxon>
        <taxon>asterids</taxon>
        <taxon>lamiids</taxon>
        <taxon>Gentianales</taxon>
        <taxon>Apocynaceae</taxon>
        <taxon>Rauvolfioideae</taxon>
        <taxon>Vinceae</taxon>
        <taxon>Catharanthinae</taxon>
        <taxon>Catharanthus</taxon>
    </lineage>
</organism>
<proteinExistence type="predicted"/>